<dbReference type="SUPFAM" id="SSF51197">
    <property type="entry name" value="Clavaminate synthase-like"/>
    <property type="match status" value="1"/>
</dbReference>
<dbReference type="PROSITE" id="PS51184">
    <property type="entry name" value="JMJC"/>
    <property type="match status" value="1"/>
</dbReference>
<dbReference type="KEGG" id="pmes:FX988_02649"/>
<dbReference type="AlphaFoldDB" id="A0A857JM26"/>
<dbReference type="InterPro" id="IPR003347">
    <property type="entry name" value="JmjC_dom"/>
</dbReference>
<dbReference type="InterPro" id="IPR041667">
    <property type="entry name" value="Cupin_8"/>
</dbReference>
<reference evidence="2 3" key="1">
    <citation type="submission" date="2019-12" db="EMBL/GenBank/DDBJ databases">
        <title>Genome sequencing and assembly of endphytes of Porphyra tenera.</title>
        <authorList>
            <person name="Park J.M."/>
            <person name="Shin R."/>
            <person name="Jo S.H."/>
        </authorList>
    </citation>
    <scope>NUCLEOTIDE SEQUENCE [LARGE SCALE GENOMIC DNA]</scope>
    <source>
        <strain evidence="2 3">GPM4</strain>
    </source>
</reference>
<evidence type="ECO:0000313" key="2">
    <source>
        <dbReference type="EMBL" id="QHJ12392.1"/>
    </source>
</evidence>
<evidence type="ECO:0000259" key="1">
    <source>
        <dbReference type="PROSITE" id="PS51184"/>
    </source>
</evidence>
<dbReference type="Proteomes" id="UP000464524">
    <property type="component" value="Chromosome"/>
</dbReference>
<accession>A0A857JM26</accession>
<name>A0A857JM26_9ALTE</name>
<dbReference type="OrthoDB" id="479699at2"/>
<dbReference type="RefSeq" id="WP_160180443.1">
    <property type="nucleotide sequence ID" value="NZ_CP047656.1"/>
</dbReference>
<keyword evidence="3" id="KW-1185">Reference proteome</keyword>
<dbReference type="EMBL" id="CP047656">
    <property type="protein sequence ID" value="QHJ12392.1"/>
    <property type="molecule type" value="Genomic_DNA"/>
</dbReference>
<dbReference type="PANTHER" id="PTHR12461">
    <property type="entry name" value="HYPOXIA-INDUCIBLE FACTOR 1 ALPHA INHIBITOR-RELATED"/>
    <property type="match status" value="1"/>
</dbReference>
<dbReference type="Pfam" id="PF13621">
    <property type="entry name" value="Cupin_8"/>
    <property type="match status" value="1"/>
</dbReference>
<feature type="domain" description="JmjC" evidence="1">
    <location>
        <begin position="84"/>
        <end position="278"/>
    </location>
</feature>
<protein>
    <recommendedName>
        <fullName evidence="1">JmjC domain-containing protein</fullName>
    </recommendedName>
</protein>
<gene>
    <name evidence="2" type="ORF">FX988_02649</name>
</gene>
<evidence type="ECO:0000313" key="3">
    <source>
        <dbReference type="Proteomes" id="UP000464524"/>
    </source>
</evidence>
<proteinExistence type="predicted"/>
<dbReference type="Gene3D" id="2.60.120.650">
    <property type="entry name" value="Cupin"/>
    <property type="match status" value="1"/>
</dbReference>
<organism evidence="2 3">
    <name type="scientific">Paraglaciecola mesophila</name>
    <dbReference type="NCBI Taxonomy" id="197222"/>
    <lineage>
        <taxon>Bacteria</taxon>
        <taxon>Pseudomonadati</taxon>
        <taxon>Pseudomonadota</taxon>
        <taxon>Gammaproteobacteria</taxon>
        <taxon>Alteromonadales</taxon>
        <taxon>Alteromonadaceae</taxon>
        <taxon>Paraglaciecola</taxon>
    </lineage>
</organism>
<sequence length="343" mass="38352">MSQSNDKPLCSEVKQISGVTAENIPVALLNSKEPIVLKGYCAHWPLVKAAKQSDTHAAQHLLQCDQGARFHTHYLPKNEQGRIFYNQDMTGFNFQSSQQTLPKILNDIQDNAQSQNGQCVYVSATSLAQCLPKLLAQIDILPDVDMPLVNIWLGNASRIAAHYDVAQNLACCAVGKRRFTLFPPEQLSNLYVGPLDKAPGGQEISTVDFANPDLSQHPKFSQALASAQTAELEAGDALILPSMWWHYVQGLSGFNVLVTHWWRDTPAQMGRPMNALLLAMMSVRDLPKHQRDAWKNLFDHYVFEYQPEHFSHIPATAKSILASPMGETSRRQLLADLQNKLRR</sequence>
<dbReference type="PANTHER" id="PTHR12461:SF105">
    <property type="entry name" value="HYPOXIA-INDUCIBLE FACTOR 1-ALPHA INHIBITOR"/>
    <property type="match status" value="1"/>
</dbReference>
<dbReference type="SMART" id="SM00558">
    <property type="entry name" value="JmjC"/>
    <property type="match status" value="1"/>
</dbReference>